<keyword evidence="2" id="KW-0812">Transmembrane</keyword>
<dbReference type="SUPFAM" id="SSF55785">
    <property type="entry name" value="PYP-like sensor domain (PAS domain)"/>
    <property type="match status" value="1"/>
</dbReference>
<dbReference type="EMBL" id="FTOE01000002">
    <property type="protein sequence ID" value="SIS57590.1"/>
    <property type="molecule type" value="Genomic_DNA"/>
</dbReference>
<evidence type="ECO:0000313" key="7">
    <source>
        <dbReference type="EMBL" id="SIS57590.1"/>
    </source>
</evidence>
<dbReference type="CDD" id="cd00130">
    <property type="entry name" value="PAS"/>
    <property type="match status" value="1"/>
</dbReference>
<dbReference type="InterPro" id="IPR000014">
    <property type="entry name" value="PAS"/>
</dbReference>
<feature type="domain" description="PAC" evidence="4">
    <location>
        <begin position="284"/>
        <end position="338"/>
    </location>
</feature>
<dbReference type="Pfam" id="PF13426">
    <property type="entry name" value="PAS_9"/>
    <property type="match status" value="1"/>
</dbReference>
<dbReference type="InterPro" id="IPR003660">
    <property type="entry name" value="HAMP_dom"/>
</dbReference>
<dbReference type="PROSITE" id="PS50885">
    <property type="entry name" value="HAMP"/>
    <property type="match status" value="1"/>
</dbReference>
<dbReference type="GO" id="GO:0016020">
    <property type="term" value="C:membrane"/>
    <property type="evidence" value="ECO:0007669"/>
    <property type="project" value="InterPro"/>
</dbReference>
<dbReference type="Proteomes" id="UP000185999">
    <property type="component" value="Unassembled WGS sequence"/>
</dbReference>
<dbReference type="CDD" id="cd01949">
    <property type="entry name" value="GGDEF"/>
    <property type="match status" value="1"/>
</dbReference>
<dbReference type="InterPro" id="IPR000160">
    <property type="entry name" value="GGDEF_dom"/>
</dbReference>
<dbReference type="InterPro" id="IPR000700">
    <property type="entry name" value="PAS-assoc_C"/>
</dbReference>
<dbReference type="Gene3D" id="3.30.450.20">
    <property type="entry name" value="PAS domain"/>
    <property type="match status" value="1"/>
</dbReference>
<name>A0A1N7K7P7_9GAMM</name>
<dbReference type="SUPFAM" id="SSF55073">
    <property type="entry name" value="Nucleotide cyclase"/>
    <property type="match status" value="1"/>
</dbReference>
<dbReference type="PROSITE" id="PS50887">
    <property type="entry name" value="GGDEF"/>
    <property type="match status" value="1"/>
</dbReference>
<sequence>MSINLKLALPPLLGLVLIILLLQIYWQPMQLEKAKSTFEKHTHALLLLGEAGIIQNLLERDLGALFAGIEHLENSDQTRWKNITLYNDNGKQLYPIFKRNPEKIINNNALILITHPLNIQGTPLGRLEFDADWGREKLDVIENINDVRNMVILLVVLSLLISTFSQYRIIYRPLKRLGIGAHKIAQGNFNVKLPATAKDEIGELTDSFCLMMEELAFQKKSLDEHAIVSATDRHGVITYVNNKFLDISGYTREDLIGKTHRVITSNTHEAAFYRNMWETITRGDTWHGAMCDMKKTGENFWASSTIIPFLNAQGVAERYMCIRTDITDQKLAEQQLRYMANHDSLTGLPTRRLCKENLSTAIAIARREKNKVAILFIDLDGFKAINDTLGHEAGDLLLMSVAERLALSLREADTVARIGGDEFLIILNDINYPQNTTRVAQTIINSLAQPFTLNNNIACISASIGIALYPDHEQEPEALIKRADEVMYAIKLQGKNNYAFPEDLK</sequence>
<dbReference type="Pfam" id="PF00990">
    <property type="entry name" value="GGDEF"/>
    <property type="match status" value="1"/>
</dbReference>
<comment type="cofactor">
    <cofactor evidence="1">
        <name>Mg(2+)</name>
        <dbReference type="ChEBI" id="CHEBI:18420"/>
    </cofactor>
</comment>
<feature type="domain" description="GGDEF" evidence="6">
    <location>
        <begin position="370"/>
        <end position="503"/>
    </location>
</feature>
<dbReference type="AlphaFoldDB" id="A0A1N7K7P7"/>
<evidence type="ECO:0000259" key="4">
    <source>
        <dbReference type="PROSITE" id="PS50113"/>
    </source>
</evidence>
<evidence type="ECO:0000256" key="1">
    <source>
        <dbReference type="ARBA" id="ARBA00001946"/>
    </source>
</evidence>
<dbReference type="CDD" id="cd06225">
    <property type="entry name" value="HAMP"/>
    <property type="match status" value="1"/>
</dbReference>
<evidence type="ECO:0000259" key="5">
    <source>
        <dbReference type="PROSITE" id="PS50885"/>
    </source>
</evidence>
<dbReference type="NCBIfam" id="TIGR00254">
    <property type="entry name" value="GGDEF"/>
    <property type="match status" value="1"/>
</dbReference>
<dbReference type="GO" id="GO:0007165">
    <property type="term" value="P:signal transduction"/>
    <property type="evidence" value="ECO:0007669"/>
    <property type="project" value="InterPro"/>
</dbReference>
<dbReference type="NCBIfam" id="TIGR00229">
    <property type="entry name" value="sensory_box"/>
    <property type="match status" value="1"/>
</dbReference>
<dbReference type="PROSITE" id="PS50113">
    <property type="entry name" value="PAC"/>
    <property type="match status" value="1"/>
</dbReference>
<keyword evidence="2" id="KW-1133">Transmembrane helix</keyword>
<organism evidence="7 8">
    <name type="scientific">Neptunomonas antarctica</name>
    <dbReference type="NCBI Taxonomy" id="619304"/>
    <lineage>
        <taxon>Bacteria</taxon>
        <taxon>Pseudomonadati</taxon>
        <taxon>Pseudomonadota</taxon>
        <taxon>Gammaproteobacteria</taxon>
        <taxon>Oceanospirillales</taxon>
        <taxon>Oceanospirillaceae</taxon>
        <taxon>Neptunomonas</taxon>
    </lineage>
</organism>
<dbReference type="SUPFAM" id="SSF158472">
    <property type="entry name" value="HAMP domain-like"/>
    <property type="match status" value="1"/>
</dbReference>
<dbReference type="FunFam" id="3.30.70.270:FF:000001">
    <property type="entry name" value="Diguanylate cyclase domain protein"/>
    <property type="match status" value="1"/>
</dbReference>
<dbReference type="SMART" id="SM00267">
    <property type="entry name" value="GGDEF"/>
    <property type="match status" value="1"/>
</dbReference>
<evidence type="ECO:0000256" key="2">
    <source>
        <dbReference type="SAM" id="Phobius"/>
    </source>
</evidence>
<dbReference type="PROSITE" id="PS50112">
    <property type="entry name" value="PAS"/>
    <property type="match status" value="1"/>
</dbReference>
<dbReference type="InterPro" id="IPR035965">
    <property type="entry name" value="PAS-like_dom_sf"/>
</dbReference>
<keyword evidence="2" id="KW-0472">Membrane</keyword>
<dbReference type="OrthoDB" id="9812260at2"/>
<feature type="domain" description="HAMP" evidence="5">
    <location>
        <begin position="168"/>
        <end position="220"/>
    </location>
</feature>
<dbReference type="InterPro" id="IPR052163">
    <property type="entry name" value="DGC-Regulatory_Protein"/>
</dbReference>
<protein>
    <submittedName>
        <fullName evidence="7">PAS domain S-box-containing protein/diguanylate cyclase (GGDEF) domain-containing protein</fullName>
    </submittedName>
</protein>
<dbReference type="RefSeq" id="WP_054342346.1">
    <property type="nucleotide sequence ID" value="NZ_FTOE01000002.1"/>
</dbReference>
<dbReference type="PANTHER" id="PTHR46663">
    <property type="entry name" value="DIGUANYLATE CYCLASE DGCT-RELATED"/>
    <property type="match status" value="1"/>
</dbReference>
<feature type="domain" description="PAS" evidence="3">
    <location>
        <begin position="228"/>
        <end position="259"/>
    </location>
</feature>
<dbReference type="GO" id="GO:0003824">
    <property type="term" value="F:catalytic activity"/>
    <property type="evidence" value="ECO:0007669"/>
    <property type="project" value="UniProtKB-ARBA"/>
</dbReference>
<dbReference type="Gene3D" id="6.10.340.10">
    <property type="match status" value="1"/>
</dbReference>
<dbReference type="PANTHER" id="PTHR46663:SF3">
    <property type="entry name" value="SLL0267 PROTEIN"/>
    <property type="match status" value="1"/>
</dbReference>
<gene>
    <name evidence="7" type="ORF">SAMN05421760_102241</name>
</gene>
<feature type="transmembrane region" description="Helical" evidence="2">
    <location>
        <begin position="7"/>
        <end position="26"/>
    </location>
</feature>
<dbReference type="Gene3D" id="3.30.70.270">
    <property type="match status" value="1"/>
</dbReference>
<dbReference type="Pfam" id="PF00672">
    <property type="entry name" value="HAMP"/>
    <property type="match status" value="1"/>
</dbReference>
<dbReference type="SMART" id="SM00304">
    <property type="entry name" value="HAMP"/>
    <property type="match status" value="1"/>
</dbReference>
<evidence type="ECO:0000313" key="8">
    <source>
        <dbReference type="Proteomes" id="UP000185999"/>
    </source>
</evidence>
<keyword evidence="8" id="KW-1185">Reference proteome</keyword>
<dbReference type="InterPro" id="IPR043128">
    <property type="entry name" value="Rev_trsase/Diguanyl_cyclase"/>
</dbReference>
<dbReference type="InterPro" id="IPR029787">
    <property type="entry name" value="Nucleotide_cyclase"/>
</dbReference>
<evidence type="ECO:0000259" key="6">
    <source>
        <dbReference type="PROSITE" id="PS50887"/>
    </source>
</evidence>
<proteinExistence type="predicted"/>
<accession>A0A1N7K7P7</accession>
<reference evidence="8" key="1">
    <citation type="submission" date="2017-01" db="EMBL/GenBank/DDBJ databases">
        <authorList>
            <person name="Varghese N."/>
            <person name="Submissions S."/>
        </authorList>
    </citation>
    <scope>NUCLEOTIDE SEQUENCE [LARGE SCALE GENOMIC DNA]</scope>
    <source>
        <strain evidence="8">DSM 22306</strain>
    </source>
</reference>
<evidence type="ECO:0000259" key="3">
    <source>
        <dbReference type="PROSITE" id="PS50112"/>
    </source>
</evidence>
<dbReference type="STRING" id="619304.SAMN05421760_102241"/>